<evidence type="ECO:0000313" key="1">
    <source>
        <dbReference type="EMBL" id="SFM30278.1"/>
    </source>
</evidence>
<name>A0A1I4PR91_ECTMO</name>
<organism evidence="1 2">
    <name type="scientific">Ectothiorhodospira mobilis</name>
    <dbReference type="NCBI Taxonomy" id="195064"/>
    <lineage>
        <taxon>Bacteria</taxon>
        <taxon>Pseudomonadati</taxon>
        <taxon>Pseudomonadota</taxon>
        <taxon>Gammaproteobacteria</taxon>
        <taxon>Chromatiales</taxon>
        <taxon>Ectothiorhodospiraceae</taxon>
        <taxon>Ectothiorhodospira</taxon>
    </lineage>
</organism>
<dbReference type="InterPro" id="IPR049204">
    <property type="entry name" value="DUF6858"/>
</dbReference>
<dbReference type="RefSeq" id="WP_090483573.1">
    <property type="nucleotide sequence ID" value="NZ_FOUO01000002.1"/>
</dbReference>
<dbReference type="Proteomes" id="UP000199556">
    <property type="component" value="Unassembled WGS sequence"/>
</dbReference>
<dbReference type="AlphaFoldDB" id="A0A1I4PR91"/>
<gene>
    <name evidence="1" type="ORF">SAMN05421721_102167</name>
</gene>
<dbReference type="STRING" id="195064.SAMN05421721_102167"/>
<protein>
    <submittedName>
        <fullName evidence="1">Uncharacterized protein</fullName>
    </submittedName>
</protein>
<keyword evidence="2" id="KW-1185">Reference proteome</keyword>
<reference evidence="1 2" key="1">
    <citation type="submission" date="2016-10" db="EMBL/GenBank/DDBJ databases">
        <authorList>
            <person name="de Groot N.N."/>
        </authorList>
    </citation>
    <scope>NUCLEOTIDE SEQUENCE [LARGE SCALE GENOMIC DNA]</scope>
    <source>
        <strain evidence="1 2">DSM 4180</strain>
    </source>
</reference>
<dbReference type="OrthoDB" id="597829at2"/>
<evidence type="ECO:0000313" key="2">
    <source>
        <dbReference type="Proteomes" id="UP000199556"/>
    </source>
</evidence>
<proteinExistence type="predicted"/>
<dbReference type="Pfam" id="PF21651">
    <property type="entry name" value="DUF6858"/>
    <property type="match status" value="1"/>
</dbReference>
<dbReference type="EMBL" id="FOUO01000002">
    <property type="protein sequence ID" value="SFM30278.1"/>
    <property type="molecule type" value="Genomic_DNA"/>
</dbReference>
<accession>A0A1I4PR91</accession>
<sequence length="131" mass="15154">MKQTLFQEKYPVFYFEVDKSETTFQSVPEIIAYFKEKVDAHPVAQYIGEFDHYNHTKQLEEGEINPDILDAKHILFCFGIKLPTPRAMAVRPRSIGVCEMADHFVIDFLEAPMPAANAAMEEWTRAVRNKD</sequence>